<dbReference type="Proteomes" id="UP000094527">
    <property type="component" value="Unassembled WGS sequence"/>
</dbReference>
<organism evidence="1 2">
    <name type="scientific">Orchesella cincta</name>
    <name type="common">Springtail</name>
    <name type="synonym">Podura cincta</name>
    <dbReference type="NCBI Taxonomy" id="48709"/>
    <lineage>
        <taxon>Eukaryota</taxon>
        <taxon>Metazoa</taxon>
        <taxon>Ecdysozoa</taxon>
        <taxon>Arthropoda</taxon>
        <taxon>Hexapoda</taxon>
        <taxon>Collembola</taxon>
        <taxon>Entomobryomorpha</taxon>
        <taxon>Entomobryoidea</taxon>
        <taxon>Orchesellidae</taxon>
        <taxon>Orchesellinae</taxon>
        <taxon>Orchesella</taxon>
    </lineage>
</organism>
<proteinExistence type="predicted"/>
<evidence type="ECO:0000313" key="1">
    <source>
        <dbReference type="EMBL" id="ODM87425.1"/>
    </source>
</evidence>
<reference evidence="1 2" key="1">
    <citation type="journal article" date="2016" name="Genome Biol. Evol.">
        <title>Gene Family Evolution Reflects Adaptation to Soil Environmental Stressors in the Genome of the Collembolan Orchesella cincta.</title>
        <authorList>
            <person name="Faddeeva-Vakhrusheva A."/>
            <person name="Derks M.F."/>
            <person name="Anvar S.Y."/>
            <person name="Agamennone V."/>
            <person name="Suring W."/>
            <person name="Smit S."/>
            <person name="van Straalen N.M."/>
            <person name="Roelofs D."/>
        </authorList>
    </citation>
    <scope>NUCLEOTIDE SEQUENCE [LARGE SCALE GENOMIC DNA]</scope>
    <source>
        <tissue evidence="1">Mixed pool</tissue>
    </source>
</reference>
<evidence type="ECO:0000313" key="2">
    <source>
        <dbReference type="Proteomes" id="UP000094527"/>
    </source>
</evidence>
<dbReference type="EMBL" id="LJIJ01005358">
    <property type="protein sequence ID" value="ODM87425.1"/>
    <property type="molecule type" value="Genomic_DNA"/>
</dbReference>
<accession>A0A1D2M376</accession>
<protein>
    <submittedName>
        <fullName evidence="1">Uncharacterized protein</fullName>
    </submittedName>
</protein>
<dbReference type="AlphaFoldDB" id="A0A1D2M376"/>
<name>A0A1D2M376_ORCCI</name>
<sequence length="218" mass="24307">MANEEPCCVILNTASRVSPQTLFAALPCDSLSDNLVNSLTDGSEAPNSNAALTGTLPVYKKRIESHFFHAQQTFFQQCYQAWILILLAPWERPRSLWIHCCLIPTDATLTGPAPLEAALCGQNQMEEGANSANIVAHGSPYIEHPPIYYPVQPEFGRDMEWDDNAFSDIDMHSSSIQETLIFQHGDNSFNPETHRWAVFNLWMTVAYVAGDAMFISVI</sequence>
<keyword evidence="2" id="KW-1185">Reference proteome</keyword>
<gene>
    <name evidence="1" type="ORF">Ocin01_19258</name>
</gene>
<comment type="caution">
    <text evidence="1">The sequence shown here is derived from an EMBL/GenBank/DDBJ whole genome shotgun (WGS) entry which is preliminary data.</text>
</comment>